<evidence type="ECO:0000313" key="1">
    <source>
        <dbReference type="EMBL" id="POF61631.1"/>
    </source>
</evidence>
<proteinExistence type="predicted"/>
<protein>
    <submittedName>
        <fullName evidence="1">Uncharacterized protein</fullName>
    </submittedName>
</protein>
<accession>A0A2S3VYD5</accession>
<gene>
    <name evidence="1" type="ORF">KMAL_27450</name>
</gene>
<dbReference type="Proteomes" id="UP000237344">
    <property type="component" value="Unassembled WGS sequence"/>
</dbReference>
<keyword evidence="2" id="KW-1185">Reference proteome</keyword>
<dbReference type="AlphaFoldDB" id="A0A2S3VYD5"/>
<name>A0A2S3VYD5_9PROT</name>
<sequence length="85" mass="9685">MTVMSMPEAAMRQNDSMVFRKNQIRGSWQLPLMQPEPETKSMQPRRSTISGFVSFPRMPDIIRLRCSGETISGNSRALIMSRSHA</sequence>
<comment type="caution">
    <text evidence="1">The sequence shown here is derived from an EMBL/GenBank/DDBJ whole genome shotgun (WGS) entry which is preliminary data.</text>
</comment>
<organism evidence="1 2">
    <name type="scientific">Novacetimonas maltaceti</name>
    <dbReference type="NCBI Taxonomy" id="1203393"/>
    <lineage>
        <taxon>Bacteria</taxon>
        <taxon>Pseudomonadati</taxon>
        <taxon>Pseudomonadota</taxon>
        <taxon>Alphaproteobacteria</taxon>
        <taxon>Acetobacterales</taxon>
        <taxon>Acetobacteraceae</taxon>
        <taxon>Novacetimonas</taxon>
    </lineage>
</organism>
<dbReference type="EMBL" id="POTC01000054">
    <property type="protein sequence ID" value="POF61631.1"/>
    <property type="molecule type" value="Genomic_DNA"/>
</dbReference>
<reference evidence="1 2" key="1">
    <citation type="submission" date="2018-01" db="EMBL/GenBank/DDBJ databases">
        <title>Draft Genome Sequence of Komagataeibacter maltaceti LMG 1529, a Vinegar Producing Acetic Acid Bacterium Isolated from Malt Vinegar Brewery Acetifiers.</title>
        <authorList>
            <person name="Zhang Q."/>
            <person name="Hollensteiner J."/>
            <person name="Poehlein A."/>
            <person name="Daniel R."/>
        </authorList>
    </citation>
    <scope>NUCLEOTIDE SEQUENCE [LARGE SCALE GENOMIC DNA]</scope>
    <source>
        <strain evidence="1 2">LMG 1529</strain>
    </source>
</reference>
<evidence type="ECO:0000313" key="2">
    <source>
        <dbReference type="Proteomes" id="UP000237344"/>
    </source>
</evidence>